<dbReference type="Proteomes" id="UP001166021">
    <property type="component" value="Unassembled WGS sequence"/>
</dbReference>
<dbReference type="Gene3D" id="3.40.50.300">
    <property type="entry name" value="P-loop containing nucleotide triphosphate hydrolases"/>
    <property type="match status" value="1"/>
</dbReference>
<proteinExistence type="inferred from homology"/>
<dbReference type="InterPro" id="IPR003593">
    <property type="entry name" value="AAA+_ATPase"/>
</dbReference>
<evidence type="ECO:0000256" key="4">
    <source>
        <dbReference type="ARBA" id="ARBA00022840"/>
    </source>
</evidence>
<evidence type="ECO:0000259" key="5">
    <source>
        <dbReference type="PROSITE" id="PS50893"/>
    </source>
</evidence>
<dbReference type="SUPFAM" id="SSF52540">
    <property type="entry name" value="P-loop containing nucleoside triphosphate hydrolases"/>
    <property type="match status" value="1"/>
</dbReference>
<keyword evidence="4 6" id="KW-0067">ATP-binding</keyword>
<evidence type="ECO:0000256" key="3">
    <source>
        <dbReference type="ARBA" id="ARBA00022741"/>
    </source>
</evidence>
<sequence length="325" mass="36207">MAEKSIEINGLTKKYGQHVAVDNLTLSIDKGEIFGLLGPNGAGKSTTILMLLGLTEVDSGSVKVCGIDTTRHPLEVKRKVGYLPEDVGFYNDYTGLQNLLYVARLNNIPLEQAQKTALRTLAEVGLEEEMDKKVASYSRGMRQRLGLADVLIKNPEVIILDEPTLGLDPEGVKKFLQLIVELSRKKGITVLFSSHHLHQVQQLCDRVGIFVKGKLLAEGKISSLAEQLFSKNTFTLEGGITPMDENPNQASDSLEEVVNKMKRIKEVSLVEVDKDHFVVESKKDVSAELSRLIVNSGYGLAYLTKKKYGLDDIYHQYFQEEEKRI</sequence>
<keyword evidence="7" id="KW-1185">Reference proteome</keyword>
<name>A0ABR7V7G5_9FLAO</name>
<dbReference type="PANTHER" id="PTHR43335:SF4">
    <property type="entry name" value="ABC TRANSPORTER, ATP-BINDING PROTEIN"/>
    <property type="match status" value="1"/>
</dbReference>
<dbReference type="PANTHER" id="PTHR43335">
    <property type="entry name" value="ABC TRANSPORTER, ATP-BINDING PROTEIN"/>
    <property type="match status" value="1"/>
</dbReference>
<evidence type="ECO:0000256" key="2">
    <source>
        <dbReference type="ARBA" id="ARBA00022448"/>
    </source>
</evidence>
<dbReference type="Pfam" id="PF00005">
    <property type="entry name" value="ABC_tran"/>
    <property type="match status" value="1"/>
</dbReference>
<keyword evidence="3" id="KW-0547">Nucleotide-binding</keyword>
<keyword evidence="2" id="KW-0813">Transport</keyword>
<evidence type="ECO:0000313" key="6">
    <source>
        <dbReference type="EMBL" id="MBD0779581.1"/>
    </source>
</evidence>
<dbReference type="EMBL" id="JABTCF010000013">
    <property type="protein sequence ID" value="MBD0779581.1"/>
    <property type="molecule type" value="Genomic_DNA"/>
</dbReference>
<evidence type="ECO:0000256" key="1">
    <source>
        <dbReference type="ARBA" id="ARBA00005417"/>
    </source>
</evidence>
<dbReference type="RefSeq" id="WP_188245029.1">
    <property type="nucleotide sequence ID" value="NZ_JABTCF010000013.1"/>
</dbReference>
<dbReference type="GO" id="GO:0005524">
    <property type="term" value="F:ATP binding"/>
    <property type="evidence" value="ECO:0007669"/>
    <property type="project" value="UniProtKB-KW"/>
</dbReference>
<dbReference type="InterPro" id="IPR003439">
    <property type="entry name" value="ABC_transporter-like_ATP-bd"/>
</dbReference>
<feature type="domain" description="ABC transporter" evidence="5">
    <location>
        <begin position="6"/>
        <end position="237"/>
    </location>
</feature>
<accession>A0ABR7V7G5</accession>
<organism evidence="6 7">
    <name type="scientific">Maribacter aquimaris</name>
    <dbReference type="NCBI Taxonomy" id="2737171"/>
    <lineage>
        <taxon>Bacteria</taxon>
        <taxon>Pseudomonadati</taxon>
        <taxon>Bacteroidota</taxon>
        <taxon>Flavobacteriia</taxon>
        <taxon>Flavobacteriales</taxon>
        <taxon>Flavobacteriaceae</taxon>
        <taxon>Maribacter</taxon>
    </lineage>
</organism>
<reference evidence="6" key="1">
    <citation type="submission" date="2020-05" db="EMBL/GenBank/DDBJ databases">
        <title>The draft genome sequence of Maribacter sp. ANRC-HE7.</title>
        <authorList>
            <person name="Mu L."/>
        </authorList>
    </citation>
    <scope>NUCLEOTIDE SEQUENCE</scope>
    <source>
        <strain evidence="6">ANRC-HE7</strain>
    </source>
</reference>
<dbReference type="SMART" id="SM00382">
    <property type="entry name" value="AAA"/>
    <property type="match status" value="1"/>
</dbReference>
<comment type="caution">
    <text evidence="6">The sequence shown here is derived from an EMBL/GenBank/DDBJ whole genome shotgun (WGS) entry which is preliminary data.</text>
</comment>
<dbReference type="CDD" id="cd03230">
    <property type="entry name" value="ABC_DR_subfamily_A"/>
    <property type="match status" value="1"/>
</dbReference>
<evidence type="ECO:0000313" key="7">
    <source>
        <dbReference type="Proteomes" id="UP001166021"/>
    </source>
</evidence>
<comment type="similarity">
    <text evidence="1">Belongs to the ABC transporter superfamily.</text>
</comment>
<protein>
    <submittedName>
        <fullName evidence="6">ABC transporter ATP-binding protein</fullName>
    </submittedName>
</protein>
<gene>
    <name evidence="6" type="ORF">HPE56_17405</name>
</gene>
<dbReference type="InterPro" id="IPR027417">
    <property type="entry name" value="P-loop_NTPase"/>
</dbReference>
<dbReference type="PROSITE" id="PS50893">
    <property type="entry name" value="ABC_TRANSPORTER_2"/>
    <property type="match status" value="1"/>
</dbReference>